<proteinExistence type="predicted"/>
<protein>
    <submittedName>
        <fullName evidence="2">Alpha/beta fold hydrolase</fullName>
    </submittedName>
</protein>
<keyword evidence="3" id="KW-1185">Reference proteome</keyword>
<dbReference type="EMBL" id="JBHUHP010000030">
    <property type="protein sequence ID" value="MFD2093926.1"/>
    <property type="molecule type" value="Genomic_DNA"/>
</dbReference>
<comment type="caution">
    <text evidence="2">The sequence shown here is derived from an EMBL/GenBank/DDBJ whole genome shotgun (WGS) entry which is preliminary data.</text>
</comment>
<dbReference type="Gene3D" id="3.40.50.1820">
    <property type="entry name" value="alpha/beta hydrolase"/>
    <property type="match status" value="1"/>
</dbReference>
<dbReference type="Pfam" id="PF12697">
    <property type="entry name" value="Abhydrolase_6"/>
    <property type="match status" value="1"/>
</dbReference>
<sequence length="213" mass="23137">MTPPVRFVLVPGLGLDERSSRRIRSRLPATVVHLPGMGVPAPVPPLEVLADRLLDRLGEGPVVLVGHSQSCQVVAIAAARDSRIAAAVLLGPTTDPRLRRAWGLVRRWVATACGEPWWQVPLILAQWWHTGPRAMAALWRVAAPDDSDRRLRDVRVPVTVVRGTRDRLCAHDWASRLVAAAPRGRLVEVPGAAHMTPQSHPDDVVAVMRAAAG</sequence>
<evidence type="ECO:0000313" key="3">
    <source>
        <dbReference type="Proteomes" id="UP001597402"/>
    </source>
</evidence>
<keyword evidence="2" id="KW-0378">Hydrolase</keyword>
<evidence type="ECO:0000259" key="1">
    <source>
        <dbReference type="Pfam" id="PF12697"/>
    </source>
</evidence>
<gene>
    <name evidence="2" type="ORF">ACFSHS_20365</name>
</gene>
<dbReference type="InterPro" id="IPR029058">
    <property type="entry name" value="AB_hydrolase_fold"/>
</dbReference>
<reference evidence="3" key="1">
    <citation type="journal article" date="2019" name="Int. J. Syst. Evol. Microbiol.">
        <title>The Global Catalogue of Microorganisms (GCM) 10K type strain sequencing project: providing services to taxonomists for standard genome sequencing and annotation.</title>
        <authorList>
            <consortium name="The Broad Institute Genomics Platform"/>
            <consortium name="The Broad Institute Genome Sequencing Center for Infectious Disease"/>
            <person name="Wu L."/>
            <person name="Ma J."/>
        </authorList>
    </citation>
    <scope>NUCLEOTIDE SEQUENCE [LARGE SCALE GENOMIC DNA]</scope>
    <source>
        <strain evidence="3">JCM 3338</strain>
    </source>
</reference>
<dbReference type="Proteomes" id="UP001597402">
    <property type="component" value="Unassembled WGS sequence"/>
</dbReference>
<organism evidence="2 3">
    <name type="scientific">Blastococcus deserti</name>
    <dbReference type="NCBI Taxonomy" id="2259033"/>
    <lineage>
        <taxon>Bacteria</taxon>
        <taxon>Bacillati</taxon>
        <taxon>Actinomycetota</taxon>
        <taxon>Actinomycetes</taxon>
        <taxon>Geodermatophilales</taxon>
        <taxon>Geodermatophilaceae</taxon>
        <taxon>Blastococcus</taxon>
    </lineage>
</organism>
<dbReference type="SUPFAM" id="SSF53474">
    <property type="entry name" value="alpha/beta-Hydrolases"/>
    <property type="match status" value="1"/>
</dbReference>
<dbReference type="GO" id="GO:0016787">
    <property type="term" value="F:hydrolase activity"/>
    <property type="evidence" value="ECO:0007669"/>
    <property type="project" value="UniProtKB-KW"/>
</dbReference>
<dbReference type="InterPro" id="IPR000073">
    <property type="entry name" value="AB_hydrolase_1"/>
</dbReference>
<feature type="domain" description="AB hydrolase-1" evidence="1">
    <location>
        <begin position="7"/>
        <end position="206"/>
    </location>
</feature>
<name>A0ABW4XGH0_9ACTN</name>
<accession>A0ABW4XGH0</accession>
<evidence type="ECO:0000313" key="2">
    <source>
        <dbReference type="EMBL" id="MFD2093926.1"/>
    </source>
</evidence>
<dbReference type="RefSeq" id="WP_376880137.1">
    <property type="nucleotide sequence ID" value="NZ_JBHUHP010000030.1"/>
</dbReference>